<feature type="compositionally biased region" description="Basic and acidic residues" evidence="1">
    <location>
        <begin position="84"/>
        <end position="96"/>
    </location>
</feature>
<comment type="caution">
    <text evidence="2">The sequence shown here is derived from an EMBL/GenBank/DDBJ whole genome shotgun (WGS) entry which is preliminary data.</text>
</comment>
<feature type="compositionally biased region" description="Polar residues" evidence="1">
    <location>
        <begin position="49"/>
        <end position="59"/>
    </location>
</feature>
<keyword evidence="3" id="KW-1185">Reference proteome</keyword>
<evidence type="ECO:0000256" key="1">
    <source>
        <dbReference type="SAM" id="MobiDB-lite"/>
    </source>
</evidence>
<evidence type="ECO:0000313" key="3">
    <source>
        <dbReference type="Proteomes" id="UP001451303"/>
    </source>
</evidence>
<feature type="region of interest" description="Disordered" evidence="1">
    <location>
        <begin position="49"/>
        <end position="133"/>
    </location>
</feature>
<feature type="compositionally biased region" description="Basic and acidic residues" evidence="1">
    <location>
        <begin position="105"/>
        <end position="120"/>
    </location>
</feature>
<proteinExistence type="predicted"/>
<protein>
    <submittedName>
        <fullName evidence="2">Uncharacterized protein</fullName>
    </submittedName>
</protein>
<organism evidence="2 3">
    <name type="scientific">Neurospora intermedia</name>
    <dbReference type="NCBI Taxonomy" id="5142"/>
    <lineage>
        <taxon>Eukaryota</taxon>
        <taxon>Fungi</taxon>
        <taxon>Dikarya</taxon>
        <taxon>Ascomycota</taxon>
        <taxon>Pezizomycotina</taxon>
        <taxon>Sordariomycetes</taxon>
        <taxon>Sordariomycetidae</taxon>
        <taxon>Sordariales</taxon>
        <taxon>Sordariaceae</taxon>
        <taxon>Neurospora</taxon>
    </lineage>
</organism>
<dbReference type="EMBL" id="JAVLET010000001">
    <property type="protein sequence ID" value="KAL0474569.1"/>
    <property type="molecule type" value="Genomic_DNA"/>
</dbReference>
<dbReference type="Proteomes" id="UP001451303">
    <property type="component" value="Unassembled WGS sequence"/>
</dbReference>
<gene>
    <name evidence="2" type="ORF">QR685DRAFT_593330</name>
</gene>
<sequence>MPSLEHEVWNLACPSGFPRRVRAWMGAPGDAPRAPQAPVVWYWRPARNNHGTVQNSSQKNHMRSPQKLAWTPRTPSGAGGHLGDFGDPRISMRDTHLGSPTVEPETPHKVEAGKHEDGGRRNRSGPRQPGSGTRRKRFVLLCALDPLSATIDAVPWLNFVRLGQKSEGWMMAESREPELGSRTLRDDPVLSWPDARVLLRLTAVSSIGRPSRGHAASGRRASGKSSIVRAIMDPFCGVLVPLGPHYDSVCTPVGLSLSETLEENPRSHALSASMLPGIIGFGCDWCTKADAMEASSILKGSLYQTRYMNNSQPPTGKCGSQGLQDTNG</sequence>
<evidence type="ECO:0000313" key="2">
    <source>
        <dbReference type="EMBL" id="KAL0474569.1"/>
    </source>
</evidence>
<name>A0ABR3DPI2_NEUIN</name>
<accession>A0ABR3DPI2</accession>
<reference evidence="2 3" key="1">
    <citation type="submission" date="2023-09" db="EMBL/GenBank/DDBJ databases">
        <title>Multi-omics analysis of a traditional fermented food reveals byproduct-associated fungal strains for waste-to-food upcycling.</title>
        <authorList>
            <consortium name="Lawrence Berkeley National Laboratory"/>
            <person name="Rekdal V.M."/>
            <person name="Villalobos-Escobedo J.M."/>
            <person name="Rodriguez-Valeron N."/>
            <person name="Garcia M.O."/>
            <person name="Vasquez D.P."/>
            <person name="Damayanti I."/>
            <person name="Sorensen P.M."/>
            <person name="Baidoo E.E."/>
            <person name="De Carvalho A.C."/>
            <person name="Riley R."/>
            <person name="Lipzen A."/>
            <person name="He G."/>
            <person name="Yan M."/>
            <person name="Haridas S."/>
            <person name="Daum C."/>
            <person name="Yoshinaga Y."/>
            <person name="Ng V."/>
            <person name="Grigoriev I.V."/>
            <person name="Munk R."/>
            <person name="Nuraida L."/>
            <person name="Wijaya C.H."/>
            <person name="Morales P.-C."/>
            <person name="Keasling J.D."/>
        </authorList>
    </citation>
    <scope>NUCLEOTIDE SEQUENCE [LARGE SCALE GENOMIC DNA]</scope>
    <source>
        <strain evidence="2 3">FGSC 2613</strain>
    </source>
</reference>